<dbReference type="Proteomes" id="UP000800235">
    <property type="component" value="Unassembled WGS sequence"/>
</dbReference>
<keyword evidence="1" id="KW-1133">Transmembrane helix</keyword>
<dbReference type="AlphaFoldDB" id="A0A9P4NJX5"/>
<evidence type="ECO:0000256" key="1">
    <source>
        <dbReference type="SAM" id="Phobius"/>
    </source>
</evidence>
<dbReference type="EMBL" id="MU007076">
    <property type="protein sequence ID" value="KAF2424246.1"/>
    <property type="molecule type" value="Genomic_DNA"/>
</dbReference>
<organism evidence="2 3">
    <name type="scientific">Tothia fuscella</name>
    <dbReference type="NCBI Taxonomy" id="1048955"/>
    <lineage>
        <taxon>Eukaryota</taxon>
        <taxon>Fungi</taxon>
        <taxon>Dikarya</taxon>
        <taxon>Ascomycota</taxon>
        <taxon>Pezizomycotina</taxon>
        <taxon>Dothideomycetes</taxon>
        <taxon>Pleosporomycetidae</taxon>
        <taxon>Venturiales</taxon>
        <taxon>Cylindrosympodiaceae</taxon>
        <taxon>Tothia</taxon>
    </lineage>
</organism>
<gene>
    <name evidence="2" type="ORF">EJ08DRAFT_420091</name>
</gene>
<keyword evidence="1" id="KW-0472">Membrane</keyword>
<protein>
    <submittedName>
        <fullName evidence="2">Uncharacterized protein</fullName>
    </submittedName>
</protein>
<reference evidence="2" key="1">
    <citation type="journal article" date="2020" name="Stud. Mycol.">
        <title>101 Dothideomycetes genomes: a test case for predicting lifestyles and emergence of pathogens.</title>
        <authorList>
            <person name="Haridas S."/>
            <person name="Albert R."/>
            <person name="Binder M."/>
            <person name="Bloem J."/>
            <person name="Labutti K."/>
            <person name="Salamov A."/>
            <person name="Andreopoulos B."/>
            <person name="Baker S."/>
            <person name="Barry K."/>
            <person name="Bills G."/>
            <person name="Bluhm B."/>
            <person name="Cannon C."/>
            <person name="Castanera R."/>
            <person name="Culley D."/>
            <person name="Daum C."/>
            <person name="Ezra D."/>
            <person name="Gonzalez J."/>
            <person name="Henrissat B."/>
            <person name="Kuo A."/>
            <person name="Liang C."/>
            <person name="Lipzen A."/>
            <person name="Lutzoni F."/>
            <person name="Magnuson J."/>
            <person name="Mondo S."/>
            <person name="Nolan M."/>
            <person name="Ohm R."/>
            <person name="Pangilinan J."/>
            <person name="Park H.-J."/>
            <person name="Ramirez L."/>
            <person name="Alfaro M."/>
            <person name="Sun H."/>
            <person name="Tritt A."/>
            <person name="Yoshinaga Y."/>
            <person name="Zwiers L.-H."/>
            <person name="Turgeon B."/>
            <person name="Goodwin S."/>
            <person name="Spatafora J."/>
            <person name="Crous P."/>
            <person name="Grigoriev I."/>
        </authorList>
    </citation>
    <scope>NUCLEOTIDE SEQUENCE</scope>
    <source>
        <strain evidence="2">CBS 130266</strain>
    </source>
</reference>
<keyword evidence="3" id="KW-1185">Reference proteome</keyword>
<feature type="transmembrane region" description="Helical" evidence="1">
    <location>
        <begin position="41"/>
        <end position="63"/>
    </location>
</feature>
<evidence type="ECO:0000313" key="3">
    <source>
        <dbReference type="Proteomes" id="UP000800235"/>
    </source>
</evidence>
<keyword evidence="1" id="KW-0812">Transmembrane</keyword>
<evidence type="ECO:0000313" key="2">
    <source>
        <dbReference type="EMBL" id="KAF2424246.1"/>
    </source>
</evidence>
<accession>A0A9P4NJX5</accession>
<sequence length="68" mass="8090">MDGRKISHAQSVLYQYDHAHIFTRILQYNDSRMKSERQSGCSAPFVYAYCMYEVLILGLQRLYEYFSP</sequence>
<name>A0A9P4NJX5_9PEZI</name>
<comment type="caution">
    <text evidence="2">The sequence shown here is derived from an EMBL/GenBank/DDBJ whole genome shotgun (WGS) entry which is preliminary data.</text>
</comment>
<proteinExistence type="predicted"/>